<evidence type="ECO:0000256" key="6">
    <source>
        <dbReference type="RuleBase" id="RU366066"/>
    </source>
</evidence>
<organism evidence="9">
    <name type="scientific">Aceria tosichella</name>
    <name type="common">wheat curl mite</name>
    <dbReference type="NCBI Taxonomy" id="561515"/>
    <lineage>
        <taxon>Eukaryota</taxon>
        <taxon>Metazoa</taxon>
        <taxon>Ecdysozoa</taxon>
        <taxon>Arthropoda</taxon>
        <taxon>Chelicerata</taxon>
        <taxon>Arachnida</taxon>
        <taxon>Acari</taxon>
        <taxon>Acariformes</taxon>
        <taxon>Trombidiformes</taxon>
        <taxon>Prostigmata</taxon>
        <taxon>Eupodina</taxon>
        <taxon>Eriophyoidea</taxon>
        <taxon>Eriophyidae</taxon>
        <taxon>Eriophyinae</taxon>
        <taxon>Aceriini</taxon>
        <taxon>Aceria</taxon>
    </lineage>
</organism>
<dbReference type="InterPro" id="IPR023214">
    <property type="entry name" value="HAD_sf"/>
</dbReference>
<reference evidence="9" key="1">
    <citation type="submission" date="2018-10" db="EMBL/GenBank/DDBJ databases">
        <title>Transcriptome assembly of Aceria tosichella (Wheat curl mite) Type 2.</title>
        <authorList>
            <person name="Scully E.D."/>
            <person name="Geib S.M."/>
            <person name="Palmer N.A."/>
            <person name="Gupta A.K."/>
            <person name="Sarath G."/>
            <person name="Tatineni S."/>
        </authorList>
    </citation>
    <scope>NUCLEOTIDE SEQUENCE</scope>
    <source>
        <strain evidence="9">LincolnNE</strain>
    </source>
</reference>
<evidence type="ECO:0000313" key="9">
    <source>
        <dbReference type="EMBL" id="MDE46024.1"/>
    </source>
</evidence>
<feature type="region of interest" description="Disordered" evidence="7">
    <location>
        <begin position="243"/>
        <end position="353"/>
    </location>
</feature>
<comment type="function">
    <text evidence="6">This promotes the activity of RNA polymerase II.</text>
</comment>
<dbReference type="AlphaFoldDB" id="A0A6G1S690"/>
<evidence type="ECO:0000259" key="8">
    <source>
        <dbReference type="PROSITE" id="PS50969"/>
    </source>
</evidence>
<comment type="subcellular location">
    <subcellularLocation>
        <location evidence="1 6">Nucleus</location>
    </subcellularLocation>
</comment>
<dbReference type="PANTHER" id="PTHR23081:SF36">
    <property type="entry name" value="RNA POLYMERASE II SUBUNIT A C-TERMINAL DOMAIN PHOSPHATASE"/>
    <property type="match status" value="1"/>
</dbReference>
<evidence type="ECO:0000256" key="5">
    <source>
        <dbReference type="ARBA" id="ARBA00048336"/>
    </source>
</evidence>
<dbReference type="NCBIfam" id="TIGR02250">
    <property type="entry name" value="FCP1_euk"/>
    <property type="match status" value="1"/>
</dbReference>
<dbReference type="CDD" id="cd07521">
    <property type="entry name" value="HAD_FCP1-like"/>
    <property type="match status" value="1"/>
</dbReference>
<feature type="compositionally biased region" description="Low complexity" evidence="7">
    <location>
        <begin position="311"/>
        <end position="320"/>
    </location>
</feature>
<name>A0A6G1S690_9ACAR</name>
<dbReference type="InterPro" id="IPR036412">
    <property type="entry name" value="HAD-like_sf"/>
</dbReference>
<accession>A0A6G1S690</accession>
<dbReference type="Gene3D" id="1.10.287.10">
    <property type="entry name" value="S15/NS1, RNA-binding"/>
    <property type="match status" value="1"/>
</dbReference>
<keyword evidence="2 6" id="KW-0378">Hydrolase</keyword>
<dbReference type="PROSITE" id="PS50969">
    <property type="entry name" value="FCP1"/>
    <property type="match status" value="1"/>
</dbReference>
<dbReference type="InterPro" id="IPR004274">
    <property type="entry name" value="FCP1_dom"/>
</dbReference>
<comment type="catalytic activity">
    <reaction evidence="4 6">
        <text>O-phospho-L-seryl-[protein] + H2O = L-seryl-[protein] + phosphate</text>
        <dbReference type="Rhea" id="RHEA:20629"/>
        <dbReference type="Rhea" id="RHEA-COMP:9863"/>
        <dbReference type="Rhea" id="RHEA-COMP:11604"/>
        <dbReference type="ChEBI" id="CHEBI:15377"/>
        <dbReference type="ChEBI" id="CHEBI:29999"/>
        <dbReference type="ChEBI" id="CHEBI:43474"/>
        <dbReference type="ChEBI" id="CHEBI:83421"/>
        <dbReference type="EC" id="3.1.3.16"/>
    </reaction>
</comment>
<proteinExistence type="predicted"/>
<dbReference type="InterPro" id="IPR039189">
    <property type="entry name" value="Fcp1"/>
</dbReference>
<feature type="compositionally biased region" description="Basic and acidic residues" evidence="7">
    <location>
        <begin position="273"/>
        <end position="284"/>
    </location>
</feature>
<evidence type="ECO:0000256" key="1">
    <source>
        <dbReference type="ARBA" id="ARBA00004123"/>
    </source>
</evidence>
<sequence length="406" mass="45444">MSNNRRKVTCSHNVYIKGLCGNCGIQLDPPQSTSVSMIHSVPELKVSEDYAKEIGKADQERLIQERKLVLLVDLDQTILHTTHERVRNHPEVHSFELQPRHPTYHTKLRPHLKEFLERMSKIYELHIFTFGCRKYAHKIASIIDPTQKYFGNRILSRDESVDQYSKKGNLNNLFPCGDAMVCIIDDRADVWRDAGNLIQVKPYSYFKTSISDGAMMKANNSSTQSAEEDATLDADADMLEALIGGNTNDDNDSQGDKLATTSSETTGNNRSGSGDDDRGTDSDNTKPPSPTTGSGDVGADSPKIDEEEAESTSSSESSSEGGEESSGGGGDQMMDAVEKSDKAEPSSSIDEDHDDYLLHLPDILSRIHEKWYMELDEQRQFLVDGENYKLPDIKDIIKRYLTKRYH</sequence>
<dbReference type="GO" id="GO:0008420">
    <property type="term" value="F:RNA polymerase II CTD heptapeptide repeat phosphatase activity"/>
    <property type="evidence" value="ECO:0007669"/>
    <property type="project" value="UniProtKB-UniRule"/>
</dbReference>
<evidence type="ECO:0000256" key="2">
    <source>
        <dbReference type="ARBA" id="ARBA00022801"/>
    </source>
</evidence>
<evidence type="ECO:0000256" key="3">
    <source>
        <dbReference type="ARBA" id="ARBA00023242"/>
    </source>
</evidence>
<dbReference type="InterPro" id="IPR011947">
    <property type="entry name" value="FCP1_euk"/>
</dbReference>
<protein>
    <recommendedName>
        <fullName evidence="6">RNA polymerase II subunit A C-terminal domain phosphatase</fullName>
        <ecNumber evidence="6">3.1.3.16</ecNumber>
    </recommendedName>
</protein>
<dbReference type="EC" id="3.1.3.16" evidence="6"/>
<dbReference type="SMART" id="SM00577">
    <property type="entry name" value="CPDc"/>
    <property type="match status" value="1"/>
</dbReference>
<dbReference type="EMBL" id="GGYP01001253">
    <property type="protein sequence ID" value="MDE46024.1"/>
    <property type="molecule type" value="Transcribed_RNA"/>
</dbReference>
<dbReference type="Gene3D" id="3.40.50.1000">
    <property type="entry name" value="HAD superfamily/HAD-like"/>
    <property type="match status" value="1"/>
</dbReference>
<dbReference type="SUPFAM" id="SSF56784">
    <property type="entry name" value="HAD-like"/>
    <property type="match status" value="1"/>
</dbReference>
<evidence type="ECO:0000256" key="4">
    <source>
        <dbReference type="ARBA" id="ARBA00047761"/>
    </source>
</evidence>
<comment type="catalytic activity">
    <reaction evidence="5 6">
        <text>O-phospho-L-threonyl-[protein] + H2O = L-threonyl-[protein] + phosphate</text>
        <dbReference type="Rhea" id="RHEA:47004"/>
        <dbReference type="Rhea" id="RHEA-COMP:11060"/>
        <dbReference type="Rhea" id="RHEA-COMP:11605"/>
        <dbReference type="ChEBI" id="CHEBI:15377"/>
        <dbReference type="ChEBI" id="CHEBI:30013"/>
        <dbReference type="ChEBI" id="CHEBI:43474"/>
        <dbReference type="ChEBI" id="CHEBI:61977"/>
        <dbReference type="EC" id="3.1.3.16"/>
    </reaction>
</comment>
<keyword evidence="3 6" id="KW-0539">Nucleus</keyword>
<evidence type="ECO:0000256" key="7">
    <source>
        <dbReference type="SAM" id="MobiDB-lite"/>
    </source>
</evidence>
<gene>
    <name evidence="9" type="primary">CTDP1</name>
    <name evidence="9" type="ORF">g.8034</name>
</gene>
<dbReference type="PANTHER" id="PTHR23081">
    <property type="entry name" value="RNA POLYMERASE II CTD PHOSPHATASE"/>
    <property type="match status" value="1"/>
</dbReference>
<dbReference type="Pfam" id="PF03031">
    <property type="entry name" value="NIF"/>
    <property type="match status" value="1"/>
</dbReference>
<feature type="domain" description="FCP1 homology" evidence="8">
    <location>
        <begin position="63"/>
        <end position="226"/>
    </location>
</feature>
<dbReference type="GO" id="GO:0005634">
    <property type="term" value="C:nucleus"/>
    <property type="evidence" value="ECO:0007669"/>
    <property type="project" value="UniProtKB-SubCell"/>
</dbReference>